<organism evidence="2 3">
    <name type="scientific">Aspergillus brasiliensis</name>
    <dbReference type="NCBI Taxonomy" id="319629"/>
    <lineage>
        <taxon>Eukaryota</taxon>
        <taxon>Fungi</taxon>
        <taxon>Dikarya</taxon>
        <taxon>Ascomycota</taxon>
        <taxon>Pezizomycotina</taxon>
        <taxon>Eurotiomycetes</taxon>
        <taxon>Eurotiomycetidae</taxon>
        <taxon>Eurotiales</taxon>
        <taxon>Aspergillaceae</taxon>
        <taxon>Aspergillus</taxon>
        <taxon>Aspergillus subgen. Circumdati</taxon>
    </lineage>
</organism>
<gene>
    <name evidence="2" type="ORF">AbraCBS73388_005049</name>
</gene>
<evidence type="ECO:0000313" key="2">
    <source>
        <dbReference type="EMBL" id="GKZ19935.1"/>
    </source>
</evidence>
<feature type="region of interest" description="Disordered" evidence="1">
    <location>
        <begin position="307"/>
        <end position="357"/>
    </location>
</feature>
<feature type="region of interest" description="Disordered" evidence="1">
    <location>
        <begin position="409"/>
        <end position="428"/>
    </location>
</feature>
<protein>
    <submittedName>
        <fullName evidence="2">Uncharacterized protein</fullName>
    </submittedName>
</protein>
<feature type="compositionally biased region" description="Basic and acidic residues" evidence="1">
    <location>
        <begin position="412"/>
        <end position="428"/>
    </location>
</feature>
<evidence type="ECO:0000313" key="3">
    <source>
        <dbReference type="Proteomes" id="UP001143548"/>
    </source>
</evidence>
<proteinExistence type="predicted"/>
<name>A0A9W5YM35_9EURO</name>
<evidence type="ECO:0000256" key="1">
    <source>
        <dbReference type="SAM" id="MobiDB-lite"/>
    </source>
</evidence>
<dbReference type="Proteomes" id="UP001143548">
    <property type="component" value="Unassembled WGS sequence"/>
</dbReference>
<accession>A0A9W5YM35</accession>
<reference evidence="2" key="1">
    <citation type="submission" date="2022-07" db="EMBL/GenBank/DDBJ databases">
        <title>Taxonomy of Aspergillus series Nigri: significant species reduction supported by multi-species coalescent approaches.</title>
        <authorList>
            <person name="Bian C."/>
            <person name="Kusuya Y."/>
            <person name="Sklenar F."/>
            <person name="D'hooge E."/>
            <person name="Yaguchi T."/>
            <person name="Takahashi H."/>
            <person name="Hubka V."/>
        </authorList>
    </citation>
    <scope>NUCLEOTIDE SEQUENCE</scope>
    <source>
        <strain evidence="2">CBS 733.88</strain>
    </source>
</reference>
<dbReference type="EMBL" id="BROQ01000024">
    <property type="protein sequence ID" value="GKZ19935.1"/>
    <property type="molecule type" value="Genomic_DNA"/>
</dbReference>
<sequence>MDPRLMAFRIQALGGLAYHSKLGPRAPPRAPFSNPQGIKSVDSLASSRSTLYFLPNDILEDHTEDSAGRHHKQMEMPPPDVDENLLLAGLETSWDSADRLAVPHLHIPKTRADDYGPPSPCYSYTSSASSATRSPSASEWRLKPLPPVPGIKWWAKLSQSRVPYELYASAASTPAYDASSYNSCIFDIETNHTSTSHSALWCSTSAYHATSSHADVFDIEAYNTSSSSGTVRCNIAAHDTPIDVLPTSNPSTYDPQTCYSSTYHSAFHAPIYNSPSHYSATYKSTGSSAAGKKPKDAPEWAEIFGIKTEQMPPVPSNHGYGHNPKRSSPTDMHVQHKQPVKETSKQELNPDGDDRPLWQSLKAGVRRVLTRKAVSHDGGALKPSKTKKNKYQNVRRASIIVRMSTIPAMQHPPEDRNGPGFLDGKEDDGHYEDAIKRMKNVLASLLEDGYTMDMILQAESNQQFLRSLFTRVQNEPLLGVDTAPANPPPPTSHSSLPPDHACELPPQDFHQPIEAAYESVNQPVSQLFDKPIRRPTLGDDNESSWEYVGYDEDDAFTEGAPSVRFFTGPTSDEISEPRSSCAPFAAVMAALDDDLQRMVSNRWSLSKSGMEDMILNILLQIDDLDDLFSFAQTSRATYHVFKRHELPLMENTIRRRSPAAWELRQMSDIHETTDPQDVPSATIYYRAVTRDLRALATLKGLMMTHCRGVMRTSSYAALARPSGPDARRLDNAIWRVWTFCFLFGMQTGRETDMDGQVSWLRGETGSPFQPCPDPKDVVSILFDPPPGFGEGNTGGLTVSDMQDMDEVWTCMKYMLGFLRGETERARRFGVFQNAGVSPERNQGMIVLHEWINYLLTLGPEAVVELAPLGPDTHAETTFQRAMSRGWTTWEAPRPGATRSAFLTDALGRVSGGLRRLEELQRTLWYNYV</sequence>
<comment type="caution">
    <text evidence="2">The sequence shown here is derived from an EMBL/GenBank/DDBJ whole genome shotgun (WGS) entry which is preliminary data.</text>
</comment>
<dbReference type="AlphaFoldDB" id="A0A9W5YM35"/>